<protein>
    <submittedName>
        <fullName evidence="2">CopG family transcriptional regulator</fullName>
    </submittedName>
</protein>
<gene>
    <name evidence="2" type="ORF">RHD99_01335</name>
</gene>
<dbReference type="Pfam" id="PF01402">
    <property type="entry name" value="RHH_1"/>
    <property type="match status" value="1"/>
</dbReference>
<evidence type="ECO:0000313" key="3">
    <source>
        <dbReference type="Proteomes" id="UP001246690"/>
    </source>
</evidence>
<dbReference type="RefSeq" id="WP_309877228.1">
    <property type="nucleotide sequence ID" value="NZ_CP133838.1"/>
</dbReference>
<dbReference type="Proteomes" id="UP001246690">
    <property type="component" value="Chromosome"/>
</dbReference>
<dbReference type="InterPro" id="IPR002145">
    <property type="entry name" value="CopG"/>
</dbReference>
<feature type="domain" description="Ribbon-helix-helix protein CopG" evidence="1">
    <location>
        <begin position="15"/>
        <end position="49"/>
    </location>
</feature>
<dbReference type="CDD" id="cd21631">
    <property type="entry name" value="RHH_CopG_NikR-like"/>
    <property type="match status" value="1"/>
</dbReference>
<reference evidence="2 3" key="1">
    <citation type="submission" date="2023-09" db="EMBL/GenBank/DDBJ databases">
        <title>Buttiauxella selenatireducens sp. nov., isolated from the rhizosphere of Cardamine hupingshanesis.</title>
        <authorList>
            <person name="Zhang S."/>
            <person name="Xu Z."/>
            <person name="Wang H."/>
            <person name="Guo Y."/>
        </authorList>
    </citation>
    <scope>NUCLEOTIDE SEQUENCE [LARGE SCALE GENOMIC DNA]</scope>
    <source>
        <strain evidence="2 3">R73</strain>
    </source>
</reference>
<name>A0ABY9SAW0_9ENTR</name>
<dbReference type="Gene3D" id="1.10.1220.10">
    <property type="entry name" value="Met repressor-like"/>
    <property type="match status" value="1"/>
</dbReference>
<keyword evidence="3" id="KW-1185">Reference proteome</keyword>
<proteinExistence type="predicted"/>
<dbReference type="EMBL" id="CP133838">
    <property type="protein sequence ID" value="WMY74658.1"/>
    <property type="molecule type" value="Genomic_DNA"/>
</dbReference>
<organism evidence="2 3">
    <name type="scientific">Buttiauxella selenatireducens</name>
    <dbReference type="NCBI Taxonomy" id="3073902"/>
    <lineage>
        <taxon>Bacteria</taxon>
        <taxon>Pseudomonadati</taxon>
        <taxon>Pseudomonadota</taxon>
        <taxon>Gammaproteobacteria</taxon>
        <taxon>Enterobacterales</taxon>
        <taxon>Enterobacteriaceae</taxon>
        <taxon>Buttiauxella</taxon>
    </lineage>
</organism>
<evidence type="ECO:0000259" key="1">
    <source>
        <dbReference type="Pfam" id="PF01402"/>
    </source>
</evidence>
<accession>A0ABY9SAW0</accession>
<sequence>MATLFGEMMGRILLDLSDEVVRRLDDLKQSRNLPRAELLREAVDEYLERHTQVAVIEAFGLWSEHDVDGVEYERTLREEW</sequence>
<evidence type="ECO:0000313" key="2">
    <source>
        <dbReference type="EMBL" id="WMY74658.1"/>
    </source>
</evidence>
<dbReference type="InterPro" id="IPR013321">
    <property type="entry name" value="Arc_rbn_hlx_hlx"/>
</dbReference>